<accession>A0A835G2K9</accession>
<dbReference type="FunFam" id="1.20.1280.290:FF:000002">
    <property type="entry name" value="Bidirectional sugar transporter SWEET"/>
    <property type="match status" value="1"/>
</dbReference>
<evidence type="ECO:0000313" key="14">
    <source>
        <dbReference type="Proteomes" id="UP000636709"/>
    </source>
</evidence>
<dbReference type="EMBL" id="JACEFO010000076">
    <property type="protein sequence ID" value="KAF8783562.1"/>
    <property type="molecule type" value="Genomic_DNA"/>
</dbReference>
<dbReference type="InterPro" id="IPR004316">
    <property type="entry name" value="SWEET_rpt"/>
</dbReference>
<evidence type="ECO:0000256" key="9">
    <source>
        <dbReference type="ARBA" id="ARBA00023136"/>
    </source>
</evidence>
<feature type="transmembrane region" description="Helical" evidence="12">
    <location>
        <begin position="120"/>
        <end position="140"/>
    </location>
</feature>
<dbReference type="InterPro" id="IPR047664">
    <property type="entry name" value="SWEET"/>
</dbReference>
<evidence type="ECO:0000256" key="10">
    <source>
        <dbReference type="ARBA" id="ARBA00037238"/>
    </source>
</evidence>
<evidence type="ECO:0000256" key="12">
    <source>
        <dbReference type="SAM" id="Phobius"/>
    </source>
</evidence>
<dbReference type="AlphaFoldDB" id="A0A835G2K9"/>
<keyword evidence="8 12" id="KW-1133">Transmembrane helix</keyword>
<feature type="compositionally biased region" description="Basic residues" evidence="11">
    <location>
        <begin position="86"/>
        <end position="98"/>
    </location>
</feature>
<evidence type="ECO:0000256" key="4">
    <source>
        <dbReference type="ARBA" id="ARBA00022475"/>
    </source>
</evidence>
<dbReference type="Proteomes" id="UP000636709">
    <property type="component" value="Unassembled WGS sequence"/>
</dbReference>
<evidence type="ECO:0000256" key="8">
    <source>
        <dbReference type="ARBA" id="ARBA00022989"/>
    </source>
</evidence>
<feature type="transmembrane region" description="Helical" evidence="12">
    <location>
        <begin position="152"/>
        <end position="174"/>
    </location>
</feature>
<organism evidence="13 14">
    <name type="scientific">Digitaria exilis</name>
    <dbReference type="NCBI Taxonomy" id="1010633"/>
    <lineage>
        <taxon>Eukaryota</taxon>
        <taxon>Viridiplantae</taxon>
        <taxon>Streptophyta</taxon>
        <taxon>Embryophyta</taxon>
        <taxon>Tracheophyta</taxon>
        <taxon>Spermatophyta</taxon>
        <taxon>Magnoliopsida</taxon>
        <taxon>Liliopsida</taxon>
        <taxon>Poales</taxon>
        <taxon>Poaceae</taxon>
        <taxon>PACMAD clade</taxon>
        <taxon>Panicoideae</taxon>
        <taxon>Panicodae</taxon>
        <taxon>Paniceae</taxon>
        <taxon>Anthephorinae</taxon>
        <taxon>Digitaria</taxon>
    </lineage>
</organism>
<protein>
    <recommendedName>
        <fullName evidence="15">Bidirectional sugar transporter SWEET</fullName>
    </recommendedName>
</protein>
<keyword evidence="14" id="KW-1185">Reference proteome</keyword>
<dbReference type="PANTHER" id="PTHR10791:SF68">
    <property type="entry name" value="BIDIRECTIONAL SUGAR TRANSPORTER SWEET5"/>
    <property type="match status" value="1"/>
</dbReference>
<evidence type="ECO:0000256" key="7">
    <source>
        <dbReference type="ARBA" id="ARBA00022737"/>
    </source>
</evidence>
<proteinExistence type="inferred from homology"/>
<evidence type="ECO:0000256" key="3">
    <source>
        <dbReference type="ARBA" id="ARBA00022448"/>
    </source>
</evidence>
<gene>
    <name evidence="13" type="ORF">HU200_000498</name>
</gene>
<dbReference type="Gene3D" id="1.20.1280.290">
    <property type="match status" value="1"/>
</dbReference>
<comment type="caution">
    <text evidence="13">The sequence shown here is derived from an EMBL/GenBank/DDBJ whole genome shotgun (WGS) entry which is preliminary data.</text>
</comment>
<evidence type="ECO:0000256" key="11">
    <source>
        <dbReference type="SAM" id="MobiDB-lite"/>
    </source>
</evidence>
<feature type="transmembrane region" description="Helical" evidence="12">
    <location>
        <begin position="186"/>
        <end position="204"/>
    </location>
</feature>
<dbReference type="GO" id="GO:0051119">
    <property type="term" value="F:sugar transmembrane transporter activity"/>
    <property type="evidence" value="ECO:0007669"/>
    <property type="project" value="InterPro"/>
</dbReference>
<dbReference type="Pfam" id="PF03083">
    <property type="entry name" value="MtN3_slv"/>
    <property type="match status" value="1"/>
</dbReference>
<keyword evidence="7" id="KW-0677">Repeat</keyword>
<keyword evidence="4" id="KW-1003">Cell membrane</keyword>
<evidence type="ECO:0000256" key="5">
    <source>
        <dbReference type="ARBA" id="ARBA00022597"/>
    </source>
</evidence>
<feature type="region of interest" description="Disordered" evidence="11">
    <location>
        <begin position="52"/>
        <end position="102"/>
    </location>
</feature>
<evidence type="ECO:0008006" key="15">
    <source>
        <dbReference type="Google" id="ProtNLM"/>
    </source>
</evidence>
<comment type="similarity">
    <text evidence="2">Belongs to the SWEET sugar transporter family.</text>
</comment>
<keyword evidence="5" id="KW-0762">Sugar transport</keyword>
<keyword evidence="3" id="KW-0813">Transport</keyword>
<comment type="subcellular location">
    <subcellularLocation>
        <location evidence="1">Cell membrane</location>
        <topology evidence="1">Multi-pass membrane protein</topology>
    </subcellularLocation>
</comment>
<sequence>MLSYIILLRRKPLNPAFNCSPYRDAMTNPSPQPQNPTHHLRKVHLNGCRHHQISTHRPNWRRKTLATGISRENHSRRKEQTSEKKRGNKSTHQAHTHRLTPNPLAEELTGQHRRGGKRSLVVGSLCIFFGTLMYAAPLTVMKRVITTKSVEYMPFTLSFVSFLNGICWTTYALIRFDIFITIPKAMGTLLCTLQLVLYFCYYGSTPKGDNSGVELPVTASDGGRN</sequence>
<keyword evidence="9 12" id="KW-0472">Membrane</keyword>
<dbReference type="GO" id="GO:0005886">
    <property type="term" value="C:plasma membrane"/>
    <property type="evidence" value="ECO:0007669"/>
    <property type="project" value="UniProtKB-SubCell"/>
</dbReference>
<name>A0A835G2K9_9POAL</name>
<feature type="compositionally biased region" description="Basic residues" evidence="11">
    <location>
        <begin position="52"/>
        <end position="64"/>
    </location>
</feature>
<evidence type="ECO:0000256" key="2">
    <source>
        <dbReference type="ARBA" id="ARBA00007809"/>
    </source>
</evidence>
<evidence type="ECO:0000256" key="6">
    <source>
        <dbReference type="ARBA" id="ARBA00022692"/>
    </source>
</evidence>
<reference evidence="13" key="1">
    <citation type="submission" date="2020-07" db="EMBL/GenBank/DDBJ databases">
        <title>Genome sequence and genetic diversity analysis of an under-domesticated orphan crop, white fonio (Digitaria exilis).</title>
        <authorList>
            <person name="Bennetzen J.L."/>
            <person name="Chen S."/>
            <person name="Ma X."/>
            <person name="Wang X."/>
            <person name="Yssel A.E.J."/>
            <person name="Chaluvadi S.R."/>
            <person name="Johnson M."/>
            <person name="Gangashetty P."/>
            <person name="Hamidou F."/>
            <person name="Sanogo M.D."/>
            <person name="Zwaenepoel A."/>
            <person name="Wallace J."/>
            <person name="Van De Peer Y."/>
            <person name="Van Deynze A."/>
        </authorList>
    </citation>
    <scope>NUCLEOTIDE SEQUENCE</scope>
    <source>
        <tissue evidence="13">Leaves</tissue>
    </source>
</reference>
<keyword evidence="6 12" id="KW-0812">Transmembrane</keyword>
<comment type="function">
    <text evidence="10">Mediates both low-affinity uptake and efflux of sugar across the plasma membrane.</text>
</comment>
<evidence type="ECO:0000313" key="13">
    <source>
        <dbReference type="EMBL" id="KAF8783562.1"/>
    </source>
</evidence>
<evidence type="ECO:0000256" key="1">
    <source>
        <dbReference type="ARBA" id="ARBA00004651"/>
    </source>
</evidence>
<dbReference type="PANTHER" id="PTHR10791">
    <property type="entry name" value="RAG1-ACTIVATING PROTEIN 1"/>
    <property type="match status" value="1"/>
</dbReference>
<dbReference type="OrthoDB" id="409725at2759"/>